<dbReference type="AlphaFoldDB" id="A0ABD2JC04"/>
<accession>A0ABD2JC04</accession>
<evidence type="ECO:0000256" key="1">
    <source>
        <dbReference type="SAM" id="MobiDB-lite"/>
    </source>
</evidence>
<feature type="region of interest" description="Disordered" evidence="1">
    <location>
        <begin position="1"/>
        <end position="56"/>
    </location>
</feature>
<feature type="compositionally biased region" description="Low complexity" evidence="1">
    <location>
        <begin position="28"/>
        <end position="39"/>
    </location>
</feature>
<gene>
    <name evidence="2" type="ORF">niasHT_026419</name>
</gene>
<evidence type="ECO:0000313" key="2">
    <source>
        <dbReference type="EMBL" id="KAL3087998.1"/>
    </source>
</evidence>
<sequence>MFIKPPTNGEKMIRPRAMAGEREGGNASGAFAGRSFSANHSPGETPPPPAQSFAPRASDTLWRKRFTCKANVRHLRAKVCQNDALARKGHGQMANWGGGGAKRGTIRLEFLSSEIKKDKIGRGRSTKRHSFAFHLF</sequence>
<keyword evidence="3" id="KW-1185">Reference proteome</keyword>
<comment type="caution">
    <text evidence="2">The sequence shown here is derived from an EMBL/GenBank/DDBJ whole genome shotgun (WGS) entry which is preliminary data.</text>
</comment>
<evidence type="ECO:0000313" key="3">
    <source>
        <dbReference type="Proteomes" id="UP001620626"/>
    </source>
</evidence>
<name>A0ABD2JC04_9BILA</name>
<dbReference type="EMBL" id="JBICBT010001005">
    <property type="protein sequence ID" value="KAL3087998.1"/>
    <property type="molecule type" value="Genomic_DNA"/>
</dbReference>
<reference evidence="2 3" key="1">
    <citation type="submission" date="2024-10" db="EMBL/GenBank/DDBJ databases">
        <authorList>
            <person name="Kim D."/>
        </authorList>
    </citation>
    <scope>NUCLEOTIDE SEQUENCE [LARGE SCALE GENOMIC DNA]</scope>
    <source>
        <strain evidence="2">BH-2024</strain>
    </source>
</reference>
<proteinExistence type="predicted"/>
<organism evidence="2 3">
    <name type="scientific">Heterodera trifolii</name>
    <dbReference type="NCBI Taxonomy" id="157864"/>
    <lineage>
        <taxon>Eukaryota</taxon>
        <taxon>Metazoa</taxon>
        <taxon>Ecdysozoa</taxon>
        <taxon>Nematoda</taxon>
        <taxon>Chromadorea</taxon>
        <taxon>Rhabditida</taxon>
        <taxon>Tylenchina</taxon>
        <taxon>Tylenchomorpha</taxon>
        <taxon>Tylenchoidea</taxon>
        <taxon>Heteroderidae</taxon>
        <taxon>Heteroderinae</taxon>
        <taxon>Heterodera</taxon>
    </lineage>
</organism>
<dbReference type="Proteomes" id="UP001620626">
    <property type="component" value="Unassembled WGS sequence"/>
</dbReference>
<protein>
    <submittedName>
        <fullName evidence="2">Uncharacterized protein</fullName>
    </submittedName>
</protein>